<feature type="transmembrane region" description="Helical" evidence="7">
    <location>
        <begin position="375"/>
        <end position="402"/>
    </location>
</feature>
<feature type="transmembrane region" description="Helical" evidence="7">
    <location>
        <begin position="68"/>
        <end position="91"/>
    </location>
</feature>
<keyword evidence="2" id="KW-0813">Transport</keyword>
<feature type="transmembrane region" description="Helical" evidence="7">
    <location>
        <begin position="351"/>
        <end position="369"/>
    </location>
</feature>
<dbReference type="InterPro" id="IPR044770">
    <property type="entry name" value="MFS_spinster-like"/>
</dbReference>
<sequence>MGFKLNNVAHIFALLCAINMLNYIDRGIVPGAPVEFQAFVQQTIEKQSFLNSIANSTDRHDTSHVSTYIGVLVSSFIASYSIFICIFGYMSMTRRPFLLSAIGLFIWVIAIVLCGLAKPIKSFYLLLAGRLLSGIGESSFHATTPPFIDEFAPTKSRTLWLGFFYCGISVGTALGYGYGGAMAHIWDWAFYITAIIMFPMAYACWQWIPLHYDYPLAHGAPKELEGIESRPSLAGPGSLNQAEVQAEVSKELNHNSSAIQDIIVIVKGPMFISATLGVAAYSFTLAGMGAFMPAILIGSDILGENIASLAFGGLTVVAGVIGSPLGGWLVDRQSRGHEEDETYRCYIAARQMIVCMTIGVIFGFLALAFMDNTAIFIVCMLLALIFVFTTQAAQTLVILYSVAKHRRGFAMGLNTLFLHVLGDVPSPIVLGALKDAWAPNCGSVWNEKNEAKLDPNCYLDKSGLRNVLLFSVAWLVWSVLTWTASFFIARRRLYNARKDLALAETPVRSE</sequence>
<dbReference type="PROSITE" id="PS50850">
    <property type="entry name" value="MFS"/>
    <property type="match status" value="1"/>
</dbReference>
<dbReference type="SUPFAM" id="SSF103473">
    <property type="entry name" value="MFS general substrate transporter"/>
    <property type="match status" value="1"/>
</dbReference>
<dbReference type="Proteomes" id="UP000481153">
    <property type="component" value="Unassembled WGS sequence"/>
</dbReference>
<dbReference type="InterPro" id="IPR011701">
    <property type="entry name" value="MFS"/>
</dbReference>
<keyword evidence="4 7" id="KW-1133">Transmembrane helix</keyword>
<gene>
    <name evidence="9" type="ORF">Ae201684_002981</name>
</gene>
<dbReference type="PANTHER" id="PTHR23505">
    <property type="entry name" value="SPINSTER"/>
    <property type="match status" value="1"/>
</dbReference>
<evidence type="ECO:0000259" key="8">
    <source>
        <dbReference type="PROSITE" id="PS50850"/>
    </source>
</evidence>
<dbReference type="PANTHER" id="PTHR23505:SF79">
    <property type="entry name" value="PROTEIN SPINSTER"/>
    <property type="match status" value="1"/>
</dbReference>
<dbReference type="VEuPathDB" id="FungiDB:AeMF1_013238"/>
<feature type="domain" description="Major facilitator superfamily (MFS) profile" evidence="8">
    <location>
        <begin position="11"/>
        <end position="492"/>
    </location>
</feature>
<evidence type="ECO:0000313" key="10">
    <source>
        <dbReference type="Proteomes" id="UP000481153"/>
    </source>
</evidence>
<feature type="transmembrane region" description="Helical" evidence="7">
    <location>
        <begin position="159"/>
        <end position="179"/>
    </location>
</feature>
<feature type="transmembrane region" description="Helical" evidence="7">
    <location>
        <begin position="468"/>
        <end position="489"/>
    </location>
</feature>
<evidence type="ECO:0000256" key="1">
    <source>
        <dbReference type="ARBA" id="ARBA00004141"/>
    </source>
</evidence>
<dbReference type="EMBL" id="VJMJ01000033">
    <property type="protein sequence ID" value="KAF0741932.1"/>
    <property type="molecule type" value="Genomic_DNA"/>
</dbReference>
<keyword evidence="3 7" id="KW-0812">Transmembrane</keyword>
<evidence type="ECO:0000256" key="5">
    <source>
        <dbReference type="ARBA" id="ARBA00023136"/>
    </source>
</evidence>
<protein>
    <recommendedName>
        <fullName evidence="8">Major facilitator superfamily (MFS) profile domain-containing protein</fullName>
    </recommendedName>
</protein>
<keyword evidence="5 7" id="KW-0472">Membrane</keyword>
<reference evidence="9 10" key="1">
    <citation type="submission" date="2019-07" db="EMBL/GenBank/DDBJ databases">
        <title>Genomics analysis of Aphanomyces spp. identifies a new class of oomycete effector associated with host adaptation.</title>
        <authorList>
            <person name="Gaulin E."/>
        </authorList>
    </citation>
    <scope>NUCLEOTIDE SEQUENCE [LARGE SCALE GENOMIC DNA]</scope>
    <source>
        <strain evidence="9 10">ATCC 201684</strain>
    </source>
</reference>
<dbReference type="GO" id="GO:0022857">
    <property type="term" value="F:transmembrane transporter activity"/>
    <property type="evidence" value="ECO:0007669"/>
    <property type="project" value="InterPro"/>
</dbReference>
<organism evidence="9 10">
    <name type="scientific">Aphanomyces euteiches</name>
    <dbReference type="NCBI Taxonomy" id="100861"/>
    <lineage>
        <taxon>Eukaryota</taxon>
        <taxon>Sar</taxon>
        <taxon>Stramenopiles</taxon>
        <taxon>Oomycota</taxon>
        <taxon>Saprolegniomycetes</taxon>
        <taxon>Saprolegniales</taxon>
        <taxon>Verrucalvaceae</taxon>
        <taxon>Aphanomyces</taxon>
    </lineage>
</organism>
<evidence type="ECO:0000256" key="2">
    <source>
        <dbReference type="ARBA" id="ARBA00022448"/>
    </source>
</evidence>
<evidence type="ECO:0000256" key="3">
    <source>
        <dbReference type="ARBA" id="ARBA00022692"/>
    </source>
</evidence>
<comment type="subcellular location">
    <subcellularLocation>
        <location evidence="1">Membrane</location>
        <topology evidence="1">Multi-pass membrane protein</topology>
    </subcellularLocation>
</comment>
<evidence type="ECO:0000256" key="7">
    <source>
        <dbReference type="SAM" id="Phobius"/>
    </source>
</evidence>
<feature type="transmembrane region" description="Helical" evidence="7">
    <location>
        <begin position="271"/>
        <end position="297"/>
    </location>
</feature>
<dbReference type="InterPro" id="IPR036259">
    <property type="entry name" value="MFS_trans_sf"/>
</dbReference>
<comment type="caution">
    <text evidence="9">The sequence shown here is derived from an EMBL/GenBank/DDBJ whole genome shotgun (WGS) entry which is preliminary data.</text>
</comment>
<accession>A0A6G0XN84</accession>
<feature type="transmembrane region" description="Helical" evidence="7">
    <location>
        <begin position="97"/>
        <end position="117"/>
    </location>
</feature>
<evidence type="ECO:0000256" key="6">
    <source>
        <dbReference type="ARBA" id="ARBA00024338"/>
    </source>
</evidence>
<feature type="transmembrane region" description="Helical" evidence="7">
    <location>
        <begin position="185"/>
        <end position="205"/>
    </location>
</feature>
<dbReference type="AlphaFoldDB" id="A0A6G0XN84"/>
<evidence type="ECO:0000256" key="4">
    <source>
        <dbReference type="ARBA" id="ARBA00022989"/>
    </source>
</evidence>
<feature type="transmembrane region" description="Helical" evidence="7">
    <location>
        <begin position="309"/>
        <end position="330"/>
    </location>
</feature>
<comment type="similarity">
    <text evidence="6">Belongs to the major facilitator superfamily. Spinster (TC 2.A.1.49) family.</text>
</comment>
<dbReference type="Pfam" id="PF07690">
    <property type="entry name" value="MFS_1"/>
    <property type="match status" value="1"/>
</dbReference>
<dbReference type="GO" id="GO:0016020">
    <property type="term" value="C:membrane"/>
    <property type="evidence" value="ECO:0007669"/>
    <property type="project" value="UniProtKB-SubCell"/>
</dbReference>
<keyword evidence="10" id="KW-1185">Reference proteome</keyword>
<evidence type="ECO:0000313" key="9">
    <source>
        <dbReference type="EMBL" id="KAF0741932.1"/>
    </source>
</evidence>
<name>A0A6G0XN84_9STRA</name>
<dbReference type="InterPro" id="IPR020846">
    <property type="entry name" value="MFS_dom"/>
</dbReference>
<dbReference type="Gene3D" id="1.20.1250.20">
    <property type="entry name" value="MFS general substrate transporter like domains"/>
    <property type="match status" value="1"/>
</dbReference>
<proteinExistence type="inferred from homology"/>